<dbReference type="Pfam" id="PF02880">
    <property type="entry name" value="PGM_PMM_III"/>
    <property type="match status" value="1"/>
</dbReference>
<evidence type="ECO:0000259" key="10">
    <source>
        <dbReference type="Pfam" id="PF02879"/>
    </source>
</evidence>
<evidence type="ECO:0000259" key="9">
    <source>
        <dbReference type="Pfam" id="PF02878"/>
    </source>
</evidence>
<dbReference type="EMBL" id="AY458649">
    <property type="protein sequence ID" value="AAR38407.1"/>
    <property type="molecule type" value="Genomic_DNA"/>
</dbReference>
<evidence type="ECO:0000256" key="3">
    <source>
        <dbReference type="ARBA" id="ARBA00022553"/>
    </source>
</evidence>
<dbReference type="Pfam" id="PF02879">
    <property type="entry name" value="PGM_PMM_II"/>
    <property type="match status" value="1"/>
</dbReference>
<dbReference type="SUPFAM" id="SSF53738">
    <property type="entry name" value="Phosphoglucomutase, first 3 domains"/>
    <property type="match status" value="3"/>
</dbReference>
<dbReference type="InterPro" id="IPR036900">
    <property type="entry name" value="A-D-PHexomutase_C_sf"/>
</dbReference>
<dbReference type="Gene3D" id="3.30.310.50">
    <property type="entry name" value="Alpha-D-phosphohexomutase, C-terminal domain"/>
    <property type="match status" value="1"/>
</dbReference>
<dbReference type="PROSITE" id="PS00710">
    <property type="entry name" value="PGM_PMM"/>
    <property type="match status" value="1"/>
</dbReference>
<name>Q6SF15_9BACT</name>
<evidence type="ECO:0000256" key="7">
    <source>
        <dbReference type="RuleBase" id="RU004326"/>
    </source>
</evidence>
<evidence type="ECO:0000313" key="12">
    <source>
        <dbReference type="EMBL" id="AAR38407.1"/>
    </source>
</evidence>
<feature type="domain" description="Alpha-D-phosphohexomutase alpha/beta/alpha" evidence="10">
    <location>
        <begin position="155"/>
        <end position="259"/>
    </location>
</feature>
<dbReference type="InterPro" id="IPR016066">
    <property type="entry name" value="A-D-PHexomutase_CS"/>
</dbReference>
<dbReference type="PRINTS" id="PR00509">
    <property type="entry name" value="PGMPMM"/>
</dbReference>
<dbReference type="GO" id="GO:0000287">
    <property type="term" value="F:magnesium ion binding"/>
    <property type="evidence" value="ECO:0007669"/>
    <property type="project" value="InterPro"/>
</dbReference>
<dbReference type="Pfam" id="PF02878">
    <property type="entry name" value="PGM_PMM_I"/>
    <property type="match status" value="1"/>
</dbReference>
<reference evidence="12" key="1">
    <citation type="submission" date="2003-11" db="EMBL/GenBank/DDBJ databases">
        <authorList>
            <person name="Heidelberg J.F."/>
            <person name="Eisen J.A."/>
            <person name="Nelson W.C."/>
            <person name="DeLong E.F."/>
        </authorList>
    </citation>
    <scope>NUCLEOTIDE SEQUENCE</scope>
</reference>
<feature type="domain" description="Alpha-D-phosphohexomutase C-terminal" evidence="8">
    <location>
        <begin position="381"/>
        <end position="441"/>
    </location>
</feature>
<reference evidence="12" key="2">
    <citation type="submission" date="2003-12" db="EMBL/GenBank/DDBJ databases">
        <title>Monterey Bay Coastal Ocean Microbial Observatory environmental clone sequencing.</title>
        <authorList>
            <person name="DeLong E.F."/>
        </authorList>
    </citation>
    <scope>NUCLEOTIDE SEQUENCE</scope>
</reference>
<protein>
    <submittedName>
        <fullName evidence="12">Phosphoglucomutase/phosphomannomutase family protein</fullName>
    </submittedName>
</protein>
<dbReference type="PANTHER" id="PTHR43771">
    <property type="entry name" value="PHOSPHOMANNOMUTASE"/>
    <property type="match status" value="1"/>
</dbReference>
<organism evidence="12">
    <name type="scientific">uncultured marine bacterium 582</name>
    <dbReference type="NCBI Taxonomy" id="257402"/>
    <lineage>
        <taxon>Bacteria</taxon>
        <taxon>environmental samples</taxon>
    </lineage>
</organism>
<dbReference type="InterPro" id="IPR005844">
    <property type="entry name" value="A-D-PHexomutase_a/b/a-I"/>
</dbReference>
<dbReference type="InterPro" id="IPR005841">
    <property type="entry name" value="Alpha-D-phosphohexomutase_SF"/>
</dbReference>
<sequence length="458" mass="49579">MTNSLTCFKAYDVRGELGVNFDAEICYRIGRAFARTIRAKTVVVGRDARATSPELADSLCEGMIAEGVTVLDIGMAGTEEMYWATSFFEADGGIEITASHNPINYNGLKMVKSGSRPLDPETDLLAVKACAEAAEFGSVIPGGQRQDRVAEAKAAYVEKVISFVDVTNLRPLRIVVNSGNGAAGPTFDALAQALGEKTDAFEFIRLFHAPDSTFPNGIPNPLLPENHAPTRDAVLAHGADLGIAFDGDFDRCFFFDESGRFIAGEYIVGLLASVMLEKNPGASIVHDPRVVWNTKDLVRSKGGTAVQAKTGHAFVKQVMRKSDAVYGGEMSAHHYFRDFAYCDSGMIPWLVSCELMGRSGEPMSALLAERMAAYPSSGETNFTLQDPQSSIAAVLGHYEPLSLHKDETDGMSLEFDNWRFNLRASNTEPVVRLNVESSGDPNLVAIKLAEIKTLLNSA</sequence>
<comment type="cofactor">
    <cofactor evidence="1">
        <name>Mg(2+)</name>
        <dbReference type="ChEBI" id="CHEBI:18420"/>
    </cofactor>
</comment>
<feature type="domain" description="Alpha-D-phosphohexomutase alpha/beta/alpha" evidence="11">
    <location>
        <begin position="264"/>
        <end position="374"/>
    </location>
</feature>
<dbReference type="GO" id="GO:0016868">
    <property type="term" value="F:intramolecular phosphotransferase activity"/>
    <property type="evidence" value="ECO:0007669"/>
    <property type="project" value="InterPro"/>
</dbReference>
<evidence type="ECO:0000256" key="4">
    <source>
        <dbReference type="ARBA" id="ARBA00022723"/>
    </source>
</evidence>
<dbReference type="InterPro" id="IPR005845">
    <property type="entry name" value="A-D-PHexomutase_a/b/a-II"/>
</dbReference>
<keyword evidence="4 7" id="KW-0479">Metal-binding</keyword>
<dbReference type="Pfam" id="PF00408">
    <property type="entry name" value="PGM_PMM_IV"/>
    <property type="match status" value="1"/>
</dbReference>
<evidence type="ECO:0000256" key="6">
    <source>
        <dbReference type="ARBA" id="ARBA00023235"/>
    </source>
</evidence>
<evidence type="ECO:0000259" key="11">
    <source>
        <dbReference type="Pfam" id="PF02880"/>
    </source>
</evidence>
<evidence type="ECO:0000259" key="8">
    <source>
        <dbReference type="Pfam" id="PF00408"/>
    </source>
</evidence>
<proteinExistence type="inferred from homology"/>
<dbReference type="CDD" id="cd03089">
    <property type="entry name" value="PMM_PGM"/>
    <property type="match status" value="1"/>
</dbReference>
<dbReference type="PANTHER" id="PTHR43771:SF1">
    <property type="entry name" value="PHOSPHOMANNOMUTASE"/>
    <property type="match status" value="1"/>
</dbReference>
<dbReference type="AlphaFoldDB" id="Q6SF15"/>
<dbReference type="InterPro" id="IPR005846">
    <property type="entry name" value="A-D-PHexomutase_a/b/a-III"/>
</dbReference>
<comment type="similarity">
    <text evidence="2 7">Belongs to the phosphohexose mutase family.</text>
</comment>
<gene>
    <name evidence="12" type="ORF">MBMO_EBAC080-L028H02.70</name>
</gene>
<keyword evidence="5 7" id="KW-0460">Magnesium</keyword>
<dbReference type="GO" id="GO:0005975">
    <property type="term" value="P:carbohydrate metabolic process"/>
    <property type="evidence" value="ECO:0007669"/>
    <property type="project" value="InterPro"/>
</dbReference>
<feature type="domain" description="Alpha-D-phosphohexomutase alpha/beta/alpha" evidence="9">
    <location>
        <begin position="8"/>
        <end position="123"/>
    </location>
</feature>
<evidence type="ECO:0000256" key="2">
    <source>
        <dbReference type="ARBA" id="ARBA00010231"/>
    </source>
</evidence>
<dbReference type="Gene3D" id="3.40.120.10">
    <property type="entry name" value="Alpha-D-Glucose-1,6-Bisphosphate, subunit A, domain 3"/>
    <property type="match status" value="3"/>
</dbReference>
<evidence type="ECO:0000256" key="5">
    <source>
        <dbReference type="ARBA" id="ARBA00022842"/>
    </source>
</evidence>
<dbReference type="SUPFAM" id="SSF55957">
    <property type="entry name" value="Phosphoglucomutase, C-terminal domain"/>
    <property type="match status" value="1"/>
</dbReference>
<dbReference type="InterPro" id="IPR005843">
    <property type="entry name" value="A-D-PHexomutase_C"/>
</dbReference>
<keyword evidence="6" id="KW-0413">Isomerase</keyword>
<accession>Q6SF15</accession>
<keyword evidence="3" id="KW-0597">Phosphoprotein</keyword>
<evidence type="ECO:0000256" key="1">
    <source>
        <dbReference type="ARBA" id="ARBA00001946"/>
    </source>
</evidence>
<dbReference type="InterPro" id="IPR016055">
    <property type="entry name" value="A-D-PHexomutase_a/b/a-I/II/III"/>
</dbReference>